<comment type="pathway">
    <text evidence="3">tRNA modification; 5-methoxycarbonylmethyl-2-thiouridine-tRNA biosynthesis.</text>
</comment>
<evidence type="ECO:0000256" key="4">
    <source>
        <dbReference type="ARBA" id="ARBA00009567"/>
    </source>
</evidence>
<feature type="region of interest" description="Disordered" evidence="9">
    <location>
        <begin position="468"/>
        <end position="490"/>
    </location>
</feature>
<dbReference type="GO" id="GO:0000049">
    <property type="term" value="F:tRNA binding"/>
    <property type="evidence" value="ECO:0007669"/>
    <property type="project" value="TreeGrafter"/>
</dbReference>
<evidence type="ECO:0000256" key="8">
    <source>
        <dbReference type="ARBA" id="ARBA00023242"/>
    </source>
</evidence>
<keyword evidence="6" id="KW-0963">Cytoplasm</keyword>
<feature type="compositionally biased region" description="Acidic residues" evidence="9">
    <location>
        <begin position="475"/>
        <end position="490"/>
    </location>
</feature>
<comment type="similarity">
    <text evidence="4">Belongs to the ELP5 family.</text>
</comment>
<feature type="region of interest" description="Disordered" evidence="9">
    <location>
        <begin position="322"/>
        <end position="363"/>
    </location>
</feature>
<evidence type="ECO:0000256" key="5">
    <source>
        <dbReference type="ARBA" id="ARBA00020264"/>
    </source>
</evidence>
<feature type="compositionally biased region" description="Polar residues" evidence="9">
    <location>
        <begin position="340"/>
        <end position="362"/>
    </location>
</feature>
<evidence type="ECO:0000256" key="2">
    <source>
        <dbReference type="ARBA" id="ARBA00004496"/>
    </source>
</evidence>
<keyword evidence="8" id="KW-0539">Nucleus</keyword>
<evidence type="ECO:0000256" key="3">
    <source>
        <dbReference type="ARBA" id="ARBA00005043"/>
    </source>
</evidence>
<gene>
    <name evidence="10" type="ORF">PPAR00522_LOCUS18084</name>
</gene>
<dbReference type="EMBL" id="HBFM01027929">
    <property type="protein sequence ID" value="CAD8785903.1"/>
    <property type="molecule type" value="Transcribed_RNA"/>
</dbReference>
<dbReference type="GO" id="GO:0002098">
    <property type="term" value="P:tRNA wobble uridine modification"/>
    <property type="evidence" value="ECO:0007669"/>
    <property type="project" value="InterPro"/>
</dbReference>
<dbReference type="InterPro" id="IPR019519">
    <property type="entry name" value="Elp5"/>
</dbReference>
<evidence type="ECO:0000256" key="7">
    <source>
        <dbReference type="ARBA" id="ARBA00022694"/>
    </source>
</evidence>
<dbReference type="GO" id="GO:0005829">
    <property type="term" value="C:cytosol"/>
    <property type="evidence" value="ECO:0007669"/>
    <property type="project" value="TreeGrafter"/>
</dbReference>
<protein>
    <recommendedName>
        <fullName evidence="5">Elongator complex protein 5</fullName>
    </recommendedName>
</protein>
<evidence type="ECO:0000256" key="6">
    <source>
        <dbReference type="ARBA" id="ARBA00022490"/>
    </source>
</evidence>
<sequence>MEAFLRHLREGALPDRGASTAFLYDTIDVLGGYHLFAHSLRTISKSITLDRCQSRRIKLICCSNPASRFTHLENCDVLDLFNLEALDSSQTENMVATVVSFILDRPVLESSQHPSPSSESSRFFVALDDLDALMELISPTSTLQILKLAKQSASISSIFAYVHSDLLSPDTRFALDSLSTCIAELSVVQPLELDLLRSLLVRAATSHVLCRVDMKFKRRSGLLKTETRYLSQLPAVEGGRGGRNGLGESREEDDTMVAKGEGERQREEEEKGEKAGKWEKEEELMIKIEVLMPPAEMATSLPSTTAAAAALLAAKASSSSLVSSLGAGAPGSARGSATTEGVSANTMGLTPLTSNISQSQMSSKDKALPLSTLTATYSPSSSSSAATITTPAAAVSATTPTLTAGGMRLGLSEKERQAKEKVVLPYQHTGEGRIYREAADFREYLPPAAGGHGAAAGGAGENRLGHIMYMRDSDSDGCDSDEDPDDDLDI</sequence>
<feature type="compositionally biased region" description="Basic and acidic residues" evidence="9">
    <location>
        <begin position="260"/>
        <end position="278"/>
    </location>
</feature>
<accession>A0A7S0VC40</accession>
<name>A0A7S0VC40_9CHLO</name>
<keyword evidence="7" id="KW-0819">tRNA processing</keyword>
<organism evidence="10">
    <name type="scientific">Polytomella parva</name>
    <dbReference type="NCBI Taxonomy" id="51329"/>
    <lineage>
        <taxon>Eukaryota</taxon>
        <taxon>Viridiplantae</taxon>
        <taxon>Chlorophyta</taxon>
        <taxon>core chlorophytes</taxon>
        <taxon>Chlorophyceae</taxon>
        <taxon>CS clade</taxon>
        <taxon>Chlamydomonadales</taxon>
        <taxon>Chlamydomonadaceae</taxon>
        <taxon>Polytomella</taxon>
    </lineage>
</organism>
<dbReference type="PANTHER" id="PTHR15641:SF1">
    <property type="entry name" value="ELONGATOR COMPLEX PROTEIN 5"/>
    <property type="match status" value="1"/>
</dbReference>
<evidence type="ECO:0000313" key="10">
    <source>
        <dbReference type="EMBL" id="CAD8785903.1"/>
    </source>
</evidence>
<feature type="region of interest" description="Disordered" evidence="9">
    <location>
        <begin position="234"/>
        <end position="278"/>
    </location>
</feature>
<reference evidence="10" key="1">
    <citation type="submission" date="2021-01" db="EMBL/GenBank/DDBJ databases">
        <authorList>
            <person name="Corre E."/>
            <person name="Pelletier E."/>
            <person name="Niang G."/>
            <person name="Scheremetjew M."/>
            <person name="Finn R."/>
            <person name="Kale V."/>
            <person name="Holt S."/>
            <person name="Cochrane G."/>
            <person name="Meng A."/>
            <person name="Brown T."/>
            <person name="Cohen L."/>
        </authorList>
    </citation>
    <scope>NUCLEOTIDE SEQUENCE</scope>
    <source>
        <strain evidence="10">SAG 63-3</strain>
    </source>
</reference>
<dbReference type="GO" id="GO:0033588">
    <property type="term" value="C:elongator holoenzyme complex"/>
    <property type="evidence" value="ECO:0007669"/>
    <property type="project" value="InterPro"/>
</dbReference>
<dbReference type="PANTHER" id="PTHR15641">
    <property type="entry name" value="ELONGATOR COMPLEX PROTEIN 5"/>
    <property type="match status" value="1"/>
</dbReference>
<comment type="subcellular location">
    <subcellularLocation>
        <location evidence="2">Cytoplasm</location>
    </subcellularLocation>
    <subcellularLocation>
        <location evidence="1">Nucleus</location>
    </subcellularLocation>
</comment>
<dbReference type="GO" id="GO:0005634">
    <property type="term" value="C:nucleus"/>
    <property type="evidence" value="ECO:0007669"/>
    <property type="project" value="UniProtKB-SubCell"/>
</dbReference>
<dbReference type="UniPathway" id="UPA00988"/>
<dbReference type="AlphaFoldDB" id="A0A7S0VC40"/>
<proteinExistence type="inferred from homology"/>
<feature type="compositionally biased region" description="Low complexity" evidence="9">
    <location>
        <begin position="322"/>
        <end position="339"/>
    </location>
</feature>
<evidence type="ECO:0000256" key="1">
    <source>
        <dbReference type="ARBA" id="ARBA00004123"/>
    </source>
</evidence>
<evidence type="ECO:0000256" key="9">
    <source>
        <dbReference type="SAM" id="MobiDB-lite"/>
    </source>
</evidence>